<dbReference type="InterPro" id="IPR050079">
    <property type="entry name" value="DEAD_box_RNA_helicase"/>
</dbReference>
<dbReference type="Proteomes" id="UP001301350">
    <property type="component" value="Unassembled WGS sequence"/>
</dbReference>
<protein>
    <recommendedName>
        <fullName evidence="11">RNA helicase</fullName>
    </recommendedName>
</protein>
<evidence type="ECO:0000313" key="9">
    <source>
        <dbReference type="EMBL" id="KAK4536969.1"/>
    </source>
</evidence>
<evidence type="ECO:0000256" key="1">
    <source>
        <dbReference type="ARBA" id="ARBA00022741"/>
    </source>
</evidence>
<gene>
    <name evidence="9" type="ORF">CDCA_CDCA10G2994</name>
</gene>
<dbReference type="InterPro" id="IPR027417">
    <property type="entry name" value="P-loop_NTPase"/>
</dbReference>
<name>A0AAV9IXH8_CYACA</name>
<dbReference type="PROSITE" id="PS51194">
    <property type="entry name" value="HELICASE_CTER"/>
    <property type="match status" value="1"/>
</dbReference>
<evidence type="ECO:0000256" key="3">
    <source>
        <dbReference type="ARBA" id="ARBA00022806"/>
    </source>
</evidence>
<dbReference type="GO" id="GO:0003676">
    <property type="term" value="F:nucleic acid binding"/>
    <property type="evidence" value="ECO:0007669"/>
    <property type="project" value="InterPro"/>
</dbReference>
<dbReference type="GO" id="GO:0005524">
    <property type="term" value="F:ATP binding"/>
    <property type="evidence" value="ECO:0007669"/>
    <property type="project" value="UniProtKB-KW"/>
</dbReference>
<organism evidence="9 10">
    <name type="scientific">Cyanidium caldarium</name>
    <name type="common">Red alga</name>
    <dbReference type="NCBI Taxonomy" id="2771"/>
    <lineage>
        <taxon>Eukaryota</taxon>
        <taxon>Rhodophyta</taxon>
        <taxon>Bangiophyceae</taxon>
        <taxon>Cyanidiales</taxon>
        <taxon>Cyanidiaceae</taxon>
        <taxon>Cyanidium</taxon>
    </lineage>
</organism>
<comment type="caution">
    <text evidence="9">The sequence shown here is derived from an EMBL/GenBank/DDBJ whole genome shotgun (WGS) entry which is preliminary data.</text>
</comment>
<keyword evidence="2 5" id="KW-0378">Hydrolase</keyword>
<dbReference type="GO" id="GO:0003724">
    <property type="term" value="F:RNA helicase activity"/>
    <property type="evidence" value="ECO:0007669"/>
    <property type="project" value="TreeGrafter"/>
</dbReference>
<dbReference type="PANTHER" id="PTHR47959:SF24">
    <property type="entry name" value="ATP-DEPENDENT RNA HELICASE"/>
    <property type="match status" value="1"/>
</dbReference>
<dbReference type="SMART" id="SM00487">
    <property type="entry name" value="DEXDc"/>
    <property type="match status" value="1"/>
</dbReference>
<evidence type="ECO:0000259" key="8">
    <source>
        <dbReference type="PROSITE" id="PS51194"/>
    </source>
</evidence>
<evidence type="ECO:0000256" key="5">
    <source>
        <dbReference type="RuleBase" id="RU000492"/>
    </source>
</evidence>
<feature type="domain" description="Helicase C-terminal" evidence="8">
    <location>
        <begin position="310"/>
        <end position="458"/>
    </location>
</feature>
<dbReference type="AlphaFoldDB" id="A0AAV9IXH8"/>
<dbReference type="PROSITE" id="PS00039">
    <property type="entry name" value="DEAD_ATP_HELICASE"/>
    <property type="match status" value="1"/>
</dbReference>
<dbReference type="PANTHER" id="PTHR47959">
    <property type="entry name" value="ATP-DEPENDENT RNA HELICASE RHLE-RELATED"/>
    <property type="match status" value="1"/>
</dbReference>
<keyword evidence="1 5" id="KW-0547">Nucleotide-binding</keyword>
<evidence type="ECO:0000256" key="6">
    <source>
        <dbReference type="SAM" id="MobiDB-lite"/>
    </source>
</evidence>
<keyword evidence="10" id="KW-1185">Reference proteome</keyword>
<evidence type="ECO:0000259" key="7">
    <source>
        <dbReference type="PROSITE" id="PS51192"/>
    </source>
</evidence>
<feature type="compositionally biased region" description="Basic and acidic residues" evidence="6">
    <location>
        <begin position="510"/>
        <end position="520"/>
    </location>
</feature>
<keyword evidence="4 5" id="KW-0067">ATP-binding</keyword>
<keyword evidence="3 5" id="KW-0347">Helicase</keyword>
<evidence type="ECO:0000313" key="10">
    <source>
        <dbReference type="Proteomes" id="UP001301350"/>
    </source>
</evidence>
<dbReference type="Pfam" id="PF00271">
    <property type="entry name" value="Helicase_C"/>
    <property type="match status" value="1"/>
</dbReference>
<sequence length="520" mass="56926">MAPAQPVTFASLGLARFLCDTCETLRLRRPTAVQTACIPAILRGQHRVIVGAAETGSGKTAAFALPLLQHWAADPCGPFALVLTPTRELAFQMAEQMAALGSGAGVRTAVVVGGMDSTQQVGALLRERPHFVIATPGRLATFAAQGVFEAATSGAYFASLRYFVLDEADRLLEPCFQKSLSQIVPLLPRERCTLMFSATMSRGMQQVQRVLEADTDAQTEVFCFDANAAASNASRLTPATQVRHRYALVPARLKCVYAAYILLFAVGDGERAVTEMLRRRRRHAEALAEDADDIDATGSAADAVDTDDPEDADSAELLPSSAIVFAATCHRCELLHRIFRRLGLPSVSLHSRLSQFQRLAALRAFRSGHARILVATDVAARGLDIPQVQLVMHYDLPRDVTLYVHRVGRTARAGRHGRALSLVTQHDIDIVHAVEATCDVRLEAWDGPGAVDRERRVLRLLAPALKARRLAKLEMMEDGMLSAEEAEALEAFDEDPARRTDRPQHKRRWSEREAENGRVA</sequence>
<dbReference type="EMBL" id="JANCYW010000010">
    <property type="protein sequence ID" value="KAK4536969.1"/>
    <property type="molecule type" value="Genomic_DNA"/>
</dbReference>
<evidence type="ECO:0000256" key="4">
    <source>
        <dbReference type="ARBA" id="ARBA00022840"/>
    </source>
</evidence>
<feature type="region of interest" description="Disordered" evidence="6">
    <location>
        <begin position="488"/>
        <end position="520"/>
    </location>
</feature>
<dbReference type="Pfam" id="PF00270">
    <property type="entry name" value="DEAD"/>
    <property type="match status" value="1"/>
</dbReference>
<proteinExistence type="inferred from homology"/>
<dbReference type="Gene3D" id="3.40.50.300">
    <property type="entry name" value="P-loop containing nucleotide triphosphate hydrolases"/>
    <property type="match status" value="2"/>
</dbReference>
<dbReference type="SMART" id="SM00490">
    <property type="entry name" value="HELICc"/>
    <property type="match status" value="1"/>
</dbReference>
<dbReference type="InterPro" id="IPR011545">
    <property type="entry name" value="DEAD/DEAH_box_helicase_dom"/>
</dbReference>
<dbReference type="SUPFAM" id="SSF52540">
    <property type="entry name" value="P-loop containing nucleoside triphosphate hydrolases"/>
    <property type="match status" value="1"/>
</dbReference>
<evidence type="ECO:0000256" key="2">
    <source>
        <dbReference type="ARBA" id="ARBA00022801"/>
    </source>
</evidence>
<comment type="similarity">
    <text evidence="5">Belongs to the DEAD box helicase family.</text>
</comment>
<dbReference type="CDD" id="cd18787">
    <property type="entry name" value="SF2_C_DEAD"/>
    <property type="match status" value="1"/>
</dbReference>
<feature type="domain" description="Helicase ATP-binding" evidence="7">
    <location>
        <begin position="40"/>
        <end position="218"/>
    </location>
</feature>
<dbReference type="GO" id="GO:0016787">
    <property type="term" value="F:hydrolase activity"/>
    <property type="evidence" value="ECO:0007669"/>
    <property type="project" value="UniProtKB-KW"/>
</dbReference>
<dbReference type="InterPro" id="IPR014001">
    <property type="entry name" value="Helicase_ATP-bd"/>
</dbReference>
<evidence type="ECO:0008006" key="11">
    <source>
        <dbReference type="Google" id="ProtNLM"/>
    </source>
</evidence>
<dbReference type="InterPro" id="IPR000629">
    <property type="entry name" value="RNA-helicase_DEAD-box_CS"/>
</dbReference>
<reference evidence="9 10" key="1">
    <citation type="submission" date="2022-07" db="EMBL/GenBank/DDBJ databases">
        <title>Genome-wide signatures of adaptation to extreme environments.</title>
        <authorList>
            <person name="Cho C.H."/>
            <person name="Yoon H.S."/>
        </authorList>
    </citation>
    <scope>NUCLEOTIDE SEQUENCE [LARGE SCALE GENOMIC DNA]</scope>
    <source>
        <strain evidence="9 10">DBV 063 E5</strain>
    </source>
</reference>
<dbReference type="InterPro" id="IPR001650">
    <property type="entry name" value="Helicase_C-like"/>
</dbReference>
<dbReference type="GO" id="GO:0005829">
    <property type="term" value="C:cytosol"/>
    <property type="evidence" value="ECO:0007669"/>
    <property type="project" value="TreeGrafter"/>
</dbReference>
<dbReference type="PROSITE" id="PS51192">
    <property type="entry name" value="HELICASE_ATP_BIND_1"/>
    <property type="match status" value="1"/>
</dbReference>
<accession>A0AAV9IXH8</accession>